<protein>
    <submittedName>
        <fullName evidence="1">Uncharacterized protein</fullName>
    </submittedName>
</protein>
<organism evidence="1 2">
    <name type="scientific">Xenopus laevis</name>
    <name type="common">African clawed frog</name>
    <dbReference type="NCBI Taxonomy" id="8355"/>
    <lineage>
        <taxon>Eukaryota</taxon>
        <taxon>Metazoa</taxon>
        <taxon>Chordata</taxon>
        <taxon>Craniata</taxon>
        <taxon>Vertebrata</taxon>
        <taxon>Euteleostomi</taxon>
        <taxon>Amphibia</taxon>
        <taxon>Batrachia</taxon>
        <taxon>Anura</taxon>
        <taxon>Pipoidea</taxon>
        <taxon>Pipidae</taxon>
        <taxon>Xenopodinae</taxon>
        <taxon>Xenopus</taxon>
        <taxon>Xenopus</taxon>
    </lineage>
</organism>
<reference evidence="2" key="1">
    <citation type="journal article" date="2016" name="Nature">
        <title>Genome evolution in the allotetraploid frog Xenopus laevis.</title>
        <authorList>
            <person name="Session A.M."/>
            <person name="Uno Y."/>
            <person name="Kwon T."/>
            <person name="Chapman J.A."/>
            <person name="Toyoda A."/>
            <person name="Takahashi S."/>
            <person name="Fukui A."/>
            <person name="Hikosaka A."/>
            <person name="Suzuki A."/>
            <person name="Kondo M."/>
            <person name="van Heeringen S.J."/>
            <person name="Quigley I."/>
            <person name="Heinz S."/>
            <person name="Ogino H."/>
            <person name="Ochi H."/>
            <person name="Hellsten U."/>
            <person name="Lyons J.B."/>
            <person name="Simakov O."/>
            <person name="Putnam N."/>
            <person name="Stites J."/>
            <person name="Kuroki Y."/>
            <person name="Tanaka T."/>
            <person name="Michiue T."/>
            <person name="Watanabe M."/>
            <person name="Bogdanovic O."/>
            <person name="Lister R."/>
            <person name="Georgiou G."/>
            <person name="Paranjpe S.S."/>
            <person name="van Kruijsbergen I."/>
            <person name="Shu S."/>
            <person name="Carlson J."/>
            <person name="Kinoshita T."/>
            <person name="Ohta Y."/>
            <person name="Mawaribuchi S."/>
            <person name="Jenkins J."/>
            <person name="Grimwood J."/>
            <person name="Schmutz J."/>
            <person name="Mitros T."/>
            <person name="Mozaffari S.V."/>
            <person name="Suzuki Y."/>
            <person name="Haramoto Y."/>
            <person name="Yamamoto T.S."/>
            <person name="Takagi C."/>
            <person name="Heald R."/>
            <person name="Miller K."/>
            <person name="Haudenschild C."/>
            <person name="Kitzman J."/>
            <person name="Nakayama T."/>
            <person name="Izutsu Y."/>
            <person name="Robert J."/>
            <person name="Fortriede J."/>
            <person name="Burns K."/>
            <person name="Lotay V."/>
            <person name="Karimi K."/>
            <person name="Yasuoka Y."/>
            <person name="Dichmann D.S."/>
            <person name="Flajnik M.F."/>
            <person name="Houston D.W."/>
            <person name="Shendure J."/>
            <person name="DuPasquier L."/>
            <person name="Vize P.D."/>
            <person name="Zorn A.M."/>
            <person name="Ito M."/>
            <person name="Marcotte E.M."/>
            <person name="Wallingford J.B."/>
            <person name="Ito Y."/>
            <person name="Asashima M."/>
            <person name="Ueno N."/>
            <person name="Matsuda Y."/>
            <person name="Veenstra G.J."/>
            <person name="Fujiyama A."/>
            <person name="Harland R.M."/>
            <person name="Taira M."/>
            <person name="Rokhsar D.S."/>
        </authorList>
    </citation>
    <scope>NUCLEOTIDE SEQUENCE [LARGE SCALE GENOMIC DNA]</scope>
    <source>
        <strain evidence="2">J</strain>
    </source>
</reference>
<evidence type="ECO:0000313" key="2">
    <source>
        <dbReference type="Proteomes" id="UP000694892"/>
    </source>
</evidence>
<sequence>MMKPSLVLQGEWGLTFRLWQSGQYSAVGAKRLQGGSRKWSHRQRLSVWEGEGETSGHCSVCPCLRGSAWLCVPSSLTGFQHRVNTGTSWPG</sequence>
<accession>A0A974D7Y7</accession>
<dbReference type="Proteomes" id="UP000694892">
    <property type="component" value="Chromosome 4L"/>
</dbReference>
<evidence type="ECO:0000313" key="1">
    <source>
        <dbReference type="EMBL" id="OCT85827.1"/>
    </source>
</evidence>
<gene>
    <name evidence="1" type="ORF">XELAEV_18023996mg</name>
</gene>
<proteinExistence type="predicted"/>
<dbReference type="EMBL" id="CM004472">
    <property type="protein sequence ID" value="OCT85827.1"/>
    <property type="molecule type" value="Genomic_DNA"/>
</dbReference>
<dbReference type="AlphaFoldDB" id="A0A974D7Y7"/>
<name>A0A974D7Y7_XENLA</name>